<name>A0A8J2VYM5_9NEOP</name>
<proteinExistence type="predicted"/>
<evidence type="ECO:0000313" key="2">
    <source>
        <dbReference type="EMBL" id="CAG9559945.1"/>
    </source>
</evidence>
<keyword evidence="3" id="KW-1185">Reference proteome</keyword>
<comment type="caution">
    <text evidence="2">The sequence shown here is derived from an EMBL/GenBank/DDBJ whole genome shotgun (WGS) entry which is preliminary data.</text>
</comment>
<dbReference type="Proteomes" id="UP000789524">
    <property type="component" value="Unassembled WGS sequence"/>
</dbReference>
<reference evidence="2" key="1">
    <citation type="submission" date="2021-09" db="EMBL/GenBank/DDBJ databases">
        <authorList>
            <person name="Martin H S."/>
        </authorList>
    </citation>
    <scope>NUCLEOTIDE SEQUENCE</scope>
</reference>
<dbReference type="AlphaFoldDB" id="A0A8J2VYM5"/>
<evidence type="ECO:0000256" key="1">
    <source>
        <dbReference type="SAM" id="MobiDB-lite"/>
    </source>
</evidence>
<sequence length="99" mass="10315">MELDRNRRLVGRGDVHVEDARAPCVLPKLFGARCTIDFSHPMRKILRGGAGGLAGRGGGGGARCAAEGGGAGVRGGREECSGGRCNARRRQPSRSSGRQ</sequence>
<feature type="region of interest" description="Disordered" evidence="1">
    <location>
        <begin position="56"/>
        <end position="99"/>
    </location>
</feature>
<dbReference type="EMBL" id="CAKASE010000044">
    <property type="protein sequence ID" value="CAG9559945.1"/>
    <property type="molecule type" value="Genomic_DNA"/>
</dbReference>
<evidence type="ECO:0000313" key="3">
    <source>
        <dbReference type="Proteomes" id="UP000789524"/>
    </source>
</evidence>
<gene>
    <name evidence="2" type="ORF">DCHRY22_LOCUS1710</name>
</gene>
<accession>A0A8J2VYM5</accession>
<protein>
    <submittedName>
        <fullName evidence="2">(African queen) hypothetical protein</fullName>
    </submittedName>
</protein>
<feature type="compositionally biased region" description="Gly residues" evidence="1">
    <location>
        <begin position="56"/>
        <end position="74"/>
    </location>
</feature>
<organism evidence="2 3">
    <name type="scientific">Danaus chrysippus</name>
    <name type="common">African queen</name>
    <dbReference type="NCBI Taxonomy" id="151541"/>
    <lineage>
        <taxon>Eukaryota</taxon>
        <taxon>Metazoa</taxon>
        <taxon>Ecdysozoa</taxon>
        <taxon>Arthropoda</taxon>
        <taxon>Hexapoda</taxon>
        <taxon>Insecta</taxon>
        <taxon>Pterygota</taxon>
        <taxon>Neoptera</taxon>
        <taxon>Endopterygota</taxon>
        <taxon>Lepidoptera</taxon>
        <taxon>Glossata</taxon>
        <taxon>Ditrysia</taxon>
        <taxon>Papilionoidea</taxon>
        <taxon>Nymphalidae</taxon>
        <taxon>Danainae</taxon>
        <taxon>Danaini</taxon>
        <taxon>Danaina</taxon>
        <taxon>Danaus</taxon>
        <taxon>Anosia</taxon>
    </lineage>
</organism>